<dbReference type="Proteomes" id="UP000317982">
    <property type="component" value="Unassembled WGS sequence"/>
</dbReference>
<evidence type="ECO:0000313" key="1">
    <source>
        <dbReference type="EMBL" id="TQS41826.1"/>
    </source>
</evidence>
<proteinExistence type="predicted"/>
<organism evidence="1 2">
    <name type="scientific">Cryptosporangium phraense</name>
    <dbReference type="NCBI Taxonomy" id="2593070"/>
    <lineage>
        <taxon>Bacteria</taxon>
        <taxon>Bacillati</taxon>
        <taxon>Actinomycetota</taxon>
        <taxon>Actinomycetes</taxon>
        <taxon>Cryptosporangiales</taxon>
        <taxon>Cryptosporangiaceae</taxon>
        <taxon>Cryptosporangium</taxon>
    </lineage>
</organism>
<dbReference type="AlphaFoldDB" id="A0A545AKH6"/>
<dbReference type="RefSeq" id="WP_142707785.1">
    <property type="nucleotide sequence ID" value="NZ_VIRS01000022.1"/>
</dbReference>
<name>A0A545AKH6_9ACTN</name>
<evidence type="ECO:0000313" key="2">
    <source>
        <dbReference type="Proteomes" id="UP000317982"/>
    </source>
</evidence>
<dbReference type="EMBL" id="VIRS01000022">
    <property type="protein sequence ID" value="TQS41826.1"/>
    <property type="molecule type" value="Genomic_DNA"/>
</dbReference>
<sequence>MTADVVELVIVGRSAPGRMTVQEPVRSVLTGATLRRIAVSGLRIEGGEDDAAAEAIRRASTRPLLDRQGGQWLVETWSSTSVNDGPVNYALELIEYEHVTVDAVTVDGLTLPLTRHLADAGRAEMSLMVQLLFATDEAAHEALSVLIEKHYEAEDYFPVVLHGVRAEPVSMRFGQCVWEAAGSEYREFVVLVSEEGDDQFYVGVGQPDLARLKDAVVGQQRQFDALIEELHRAGVLPAEAIERIRRVGVGPFPRSQYRGFRRTGSLEDFLPDEWR</sequence>
<keyword evidence="2" id="KW-1185">Reference proteome</keyword>
<accession>A0A545AKH6</accession>
<gene>
    <name evidence="1" type="ORF">FL583_27725</name>
</gene>
<dbReference type="OrthoDB" id="4200825at2"/>
<comment type="caution">
    <text evidence="1">The sequence shown here is derived from an EMBL/GenBank/DDBJ whole genome shotgun (WGS) entry which is preliminary data.</text>
</comment>
<dbReference type="InParanoid" id="A0A545AKH6"/>
<protein>
    <submittedName>
        <fullName evidence="1">Uncharacterized protein</fullName>
    </submittedName>
</protein>
<reference evidence="1 2" key="1">
    <citation type="submission" date="2019-07" db="EMBL/GenBank/DDBJ databases">
        <title>Cryptosporangium phraense sp. nov., isolated from plant litter.</title>
        <authorList>
            <person name="Suriyachadkun C."/>
        </authorList>
    </citation>
    <scope>NUCLEOTIDE SEQUENCE [LARGE SCALE GENOMIC DNA]</scope>
    <source>
        <strain evidence="1 2">A-T 5661</strain>
    </source>
</reference>